<protein>
    <submittedName>
        <fullName evidence="1">Uncharacterized protein</fullName>
    </submittedName>
</protein>
<dbReference type="Proteomes" id="UP000499080">
    <property type="component" value="Unassembled WGS sequence"/>
</dbReference>
<gene>
    <name evidence="1" type="ORF">AVEN_27448_1</name>
</gene>
<dbReference type="AlphaFoldDB" id="A0A4Y2EGV5"/>
<dbReference type="EMBL" id="BGPR01000601">
    <property type="protein sequence ID" value="GBM28061.1"/>
    <property type="molecule type" value="Genomic_DNA"/>
</dbReference>
<accession>A0A4Y2EGV5</accession>
<sequence>MKPSRAPPLISDTIIFQTFQILSFSLIISGFRGDRACRDNELNYFELLRDKMMESNRTRRDFKLENKVFIKKHGGGQGESFSAFDLRNGVFWNCGRSNGNEGESLDRIPFGFKPYFSSLFY</sequence>
<comment type="caution">
    <text evidence="1">The sequence shown here is derived from an EMBL/GenBank/DDBJ whole genome shotgun (WGS) entry which is preliminary data.</text>
</comment>
<proteinExistence type="predicted"/>
<name>A0A4Y2EGV5_ARAVE</name>
<keyword evidence="2" id="KW-1185">Reference proteome</keyword>
<evidence type="ECO:0000313" key="1">
    <source>
        <dbReference type="EMBL" id="GBM28061.1"/>
    </source>
</evidence>
<evidence type="ECO:0000313" key="2">
    <source>
        <dbReference type="Proteomes" id="UP000499080"/>
    </source>
</evidence>
<organism evidence="1 2">
    <name type="scientific">Araneus ventricosus</name>
    <name type="common">Orbweaver spider</name>
    <name type="synonym">Epeira ventricosa</name>
    <dbReference type="NCBI Taxonomy" id="182803"/>
    <lineage>
        <taxon>Eukaryota</taxon>
        <taxon>Metazoa</taxon>
        <taxon>Ecdysozoa</taxon>
        <taxon>Arthropoda</taxon>
        <taxon>Chelicerata</taxon>
        <taxon>Arachnida</taxon>
        <taxon>Araneae</taxon>
        <taxon>Araneomorphae</taxon>
        <taxon>Entelegynae</taxon>
        <taxon>Araneoidea</taxon>
        <taxon>Araneidae</taxon>
        <taxon>Araneus</taxon>
    </lineage>
</organism>
<reference evidence="1 2" key="1">
    <citation type="journal article" date="2019" name="Sci. Rep.">
        <title>Orb-weaving spider Araneus ventricosus genome elucidates the spidroin gene catalogue.</title>
        <authorList>
            <person name="Kono N."/>
            <person name="Nakamura H."/>
            <person name="Ohtoshi R."/>
            <person name="Moran D.A.P."/>
            <person name="Shinohara A."/>
            <person name="Yoshida Y."/>
            <person name="Fujiwara M."/>
            <person name="Mori M."/>
            <person name="Tomita M."/>
            <person name="Arakawa K."/>
        </authorList>
    </citation>
    <scope>NUCLEOTIDE SEQUENCE [LARGE SCALE GENOMIC DNA]</scope>
</reference>